<dbReference type="Proteomes" id="UP001057402">
    <property type="component" value="Chromosome 11"/>
</dbReference>
<name>A0ACB9LM17_9MYRT</name>
<evidence type="ECO:0000313" key="2">
    <source>
        <dbReference type="Proteomes" id="UP001057402"/>
    </source>
</evidence>
<accession>A0ACB9LM17</accession>
<protein>
    <submittedName>
        <fullName evidence="1">Uncharacterized protein</fullName>
    </submittedName>
</protein>
<comment type="caution">
    <text evidence="1">The sequence shown here is derived from an EMBL/GenBank/DDBJ whole genome shotgun (WGS) entry which is preliminary data.</text>
</comment>
<proteinExistence type="predicted"/>
<reference evidence="2" key="1">
    <citation type="journal article" date="2023" name="Front. Plant Sci.">
        <title>Chromosomal-level genome assembly of Melastoma candidum provides insights into trichome evolution.</title>
        <authorList>
            <person name="Zhong Y."/>
            <person name="Wu W."/>
            <person name="Sun C."/>
            <person name="Zou P."/>
            <person name="Liu Y."/>
            <person name="Dai S."/>
            <person name="Zhou R."/>
        </authorList>
    </citation>
    <scope>NUCLEOTIDE SEQUENCE [LARGE SCALE GENOMIC DNA]</scope>
</reference>
<evidence type="ECO:0000313" key="1">
    <source>
        <dbReference type="EMBL" id="KAI4311719.1"/>
    </source>
</evidence>
<organism evidence="1 2">
    <name type="scientific">Melastoma candidum</name>
    <dbReference type="NCBI Taxonomy" id="119954"/>
    <lineage>
        <taxon>Eukaryota</taxon>
        <taxon>Viridiplantae</taxon>
        <taxon>Streptophyta</taxon>
        <taxon>Embryophyta</taxon>
        <taxon>Tracheophyta</taxon>
        <taxon>Spermatophyta</taxon>
        <taxon>Magnoliopsida</taxon>
        <taxon>eudicotyledons</taxon>
        <taxon>Gunneridae</taxon>
        <taxon>Pentapetalae</taxon>
        <taxon>rosids</taxon>
        <taxon>malvids</taxon>
        <taxon>Myrtales</taxon>
        <taxon>Melastomataceae</taxon>
        <taxon>Melastomatoideae</taxon>
        <taxon>Melastomateae</taxon>
        <taxon>Melastoma</taxon>
    </lineage>
</organism>
<sequence length="205" mass="22456">MPSSTPKRHVVVIPFPSDSHASPLFNLVRNLASSTPTIRFSFLSTPESNSSLFHSGSDTLSSLPNILVYDVGAGKSPEQFLKSAKSNYEGAIGHAERESGIKAGCLLTDVFMLFACEIAESLSIQWIPFWVPAPYFLSAYLYADVISDLCRVHDNKPGGGIRLSTVPGLSEMYLEDVPRKHVLEQTDSLMSAMFQSIRHVLPCCC</sequence>
<dbReference type="EMBL" id="CM042890">
    <property type="protein sequence ID" value="KAI4311719.1"/>
    <property type="molecule type" value="Genomic_DNA"/>
</dbReference>
<gene>
    <name evidence="1" type="ORF">MLD38_036594</name>
</gene>
<keyword evidence="2" id="KW-1185">Reference proteome</keyword>